<dbReference type="AlphaFoldDB" id="A0AAV1UK19"/>
<reference evidence="2" key="1">
    <citation type="submission" date="2024-01" db="EMBL/GenBank/DDBJ databases">
        <authorList>
            <person name="Webb A."/>
        </authorList>
    </citation>
    <scope>NUCLEOTIDE SEQUENCE</scope>
    <source>
        <strain evidence="2">Pm1</strain>
    </source>
</reference>
<organism evidence="2 3">
    <name type="scientific">Peronospora matthiolae</name>
    <dbReference type="NCBI Taxonomy" id="2874970"/>
    <lineage>
        <taxon>Eukaryota</taxon>
        <taxon>Sar</taxon>
        <taxon>Stramenopiles</taxon>
        <taxon>Oomycota</taxon>
        <taxon>Peronosporomycetes</taxon>
        <taxon>Peronosporales</taxon>
        <taxon>Peronosporaceae</taxon>
        <taxon>Peronospora</taxon>
    </lineage>
</organism>
<evidence type="ECO:0000256" key="1">
    <source>
        <dbReference type="SAM" id="SignalP"/>
    </source>
</evidence>
<evidence type="ECO:0000313" key="3">
    <source>
        <dbReference type="Proteomes" id="UP001162060"/>
    </source>
</evidence>
<keyword evidence="1" id="KW-0732">Signal</keyword>
<accession>A0AAV1UK19</accession>
<sequence>MKIFALAITALATVASVASAEDYQPALRSTCRTGDQLHPIADTLASDPTKQQLLSLLWRLLTAAANTEHDVDDDSKKNKATAMANQMEIGMLIQPSLCFSNALGSSNVVLVATLVQHISRQ</sequence>
<protein>
    <submittedName>
        <fullName evidence="2">Uncharacterized protein</fullName>
    </submittedName>
</protein>
<dbReference type="EMBL" id="CAKLBY020000219">
    <property type="protein sequence ID" value="CAK7934971.1"/>
    <property type="molecule type" value="Genomic_DNA"/>
</dbReference>
<gene>
    <name evidence="2" type="ORF">PM001_LOCUS20121</name>
</gene>
<feature type="signal peptide" evidence="1">
    <location>
        <begin position="1"/>
        <end position="20"/>
    </location>
</feature>
<dbReference type="Proteomes" id="UP001162060">
    <property type="component" value="Unassembled WGS sequence"/>
</dbReference>
<comment type="caution">
    <text evidence="2">The sequence shown here is derived from an EMBL/GenBank/DDBJ whole genome shotgun (WGS) entry which is preliminary data.</text>
</comment>
<feature type="chain" id="PRO_5043438403" evidence="1">
    <location>
        <begin position="21"/>
        <end position="121"/>
    </location>
</feature>
<evidence type="ECO:0000313" key="2">
    <source>
        <dbReference type="EMBL" id="CAK7934971.1"/>
    </source>
</evidence>
<name>A0AAV1UK19_9STRA</name>
<proteinExistence type="predicted"/>